<dbReference type="AlphaFoldDB" id="A0A317Q368"/>
<dbReference type="InterPro" id="IPR022050">
    <property type="entry name" value="T_hemolysin"/>
</dbReference>
<sequence>MDSAMPWQLTWSSSRTDEAQLRQFIQLAYHREFGAQIPSFLPWLLGIYDKQGQLCAACGVQPAQDSVLFLEQYLDEPVETRLSTLSAQPISRNGIIEIGNFAASNGAAARVMFAGVCLLLSAWGFSHIAFTGTHKIRNIFSRLRMQPVALGQALASRLTQPDTNWGSYYQNKPMVMAGELAHGMDVLRHQSMLLTLFRELPPAPWFDEKERNHA</sequence>
<dbReference type="Pfam" id="PF12261">
    <property type="entry name" value="T_hemolysin"/>
    <property type="match status" value="1"/>
</dbReference>
<protein>
    <submittedName>
        <fullName evidence="1">Thermostable hemolysin</fullName>
    </submittedName>
</protein>
<proteinExistence type="predicted"/>
<comment type="caution">
    <text evidence="1">The sequence shown here is derived from an EMBL/GenBank/DDBJ whole genome shotgun (WGS) entry which is preliminary data.</text>
</comment>
<dbReference type="EMBL" id="QGTS01000003">
    <property type="protein sequence ID" value="PWW10844.1"/>
    <property type="molecule type" value="Genomic_DNA"/>
</dbReference>
<reference evidence="1 2" key="1">
    <citation type="submission" date="2018-05" db="EMBL/GenBank/DDBJ databases">
        <title>Genomic Encyclopedia of Type Strains, Phase IV (KMG-IV): sequencing the most valuable type-strain genomes for metagenomic binning, comparative biology and taxonomic classification.</title>
        <authorList>
            <person name="Goeker M."/>
        </authorList>
    </citation>
    <scope>NUCLEOTIDE SEQUENCE [LARGE SCALE GENOMIC DNA]</scope>
    <source>
        <strain evidence="1 2">DSM 19579</strain>
    </source>
</reference>
<name>A0A317Q368_9ENTR</name>
<dbReference type="Proteomes" id="UP000246744">
    <property type="component" value="Unassembled WGS sequence"/>
</dbReference>
<evidence type="ECO:0000313" key="1">
    <source>
        <dbReference type="EMBL" id="PWW10844.1"/>
    </source>
</evidence>
<keyword evidence="2" id="KW-1185">Reference proteome</keyword>
<organism evidence="1 2">
    <name type="scientific">Mangrovibacter plantisponsor</name>
    <dbReference type="NCBI Taxonomy" id="451513"/>
    <lineage>
        <taxon>Bacteria</taxon>
        <taxon>Pseudomonadati</taxon>
        <taxon>Pseudomonadota</taxon>
        <taxon>Gammaproteobacteria</taxon>
        <taxon>Enterobacterales</taxon>
        <taxon>Enterobacteriaceae</taxon>
        <taxon>Mangrovibacter</taxon>
    </lineage>
</organism>
<accession>A0A317Q368</accession>
<gene>
    <name evidence="1" type="ORF">DES37_103221</name>
</gene>
<dbReference type="OrthoDB" id="7432757at2"/>
<evidence type="ECO:0000313" key="2">
    <source>
        <dbReference type="Proteomes" id="UP000246744"/>
    </source>
</evidence>